<keyword evidence="3 6" id="KW-0378">Hydrolase</keyword>
<dbReference type="SUPFAM" id="SSF55486">
    <property type="entry name" value="Metalloproteases ('zincins'), catalytic domain"/>
    <property type="match status" value="1"/>
</dbReference>
<keyword evidence="4 6" id="KW-0862">Zinc</keyword>
<feature type="domain" description="Peptidase M3A/M3B catalytic" evidence="7">
    <location>
        <begin position="166"/>
        <end position="271"/>
    </location>
</feature>
<dbReference type="OrthoDB" id="9762795at2"/>
<comment type="cofactor">
    <cofactor evidence="6">
        <name>Zn(2+)</name>
        <dbReference type="ChEBI" id="CHEBI:29105"/>
    </cofactor>
    <text evidence="6">Binds 1 zinc ion.</text>
</comment>
<evidence type="ECO:0000256" key="1">
    <source>
        <dbReference type="ARBA" id="ARBA00022670"/>
    </source>
</evidence>
<dbReference type="GO" id="GO:0046872">
    <property type="term" value="F:metal ion binding"/>
    <property type="evidence" value="ECO:0007669"/>
    <property type="project" value="UniProtKB-UniRule"/>
</dbReference>
<keyword evidence="2 6" id="KW-0479">Metal-binding</keyword>
<dbReference type="STRING" id="1178515.SY83_04175"/>
<dbReference type="InterPro" id="IPR001567">
    <property type="entry name" value="Pept_M3A_M3B_dom"/>
</dbReference>
<protein>
    <submittedName>
        <fullName evidence="8">Oligoendopeptidase F</fullName>
    </submittedName>
</protein>
<evidence type="ECO:0000313" key="8">
    <source>
        <dbReference type="EMBL" id="ANE45629.1"/>
    </source>
</evidence>
<evidence type="ECO:0000256" key="3">
    <source>
        <dbReference type="ARBA" id="ARBA00022801"/>
    </source>
</evidence>
<evidence type="ECO:0000256" key="4">
    <source>
        <dbReference type="ARBA" id="ARBA00022833"/>
    </source>
</evidence>
<dbReference type="KEGG" id="pswu:SY83_04175"/>
<feature type="domain" description="Peptidase M3A/M3B catalytic" evidence="7">
    <location>
        <begin position="311"/>
        <end position="543"/>
    </location>
</feature>
<dbReference type="RefSeq" id="WP_068604525.1">
    <property type="nucleotide sequence ID" value="NZ_CP011388.1"/>
</dbReference>
<evidence type="ECO:0000256" key="6">
    <source>
        <dbReference type="RuleBase" id="RU003435"/>
    </source>
</evidence>
<evidence type="ECO:0000259" key="7">
    <source>
        <dbReference type="Pfam" id="PF01432"/>
    </source>
</evidence>
<dbReference type="AlphaFoldDB" id="A0A172TF00"/>
<comment type="similarity">
    <text evidence="6">Belongs to the peptidase M3 family.</text>
</comment>
<evidence type="ECO:0000313" key="9">
    <source>
        <dbReference type="Proteomes" id="UP000076927"/>
    </source>
</evidence>
<dbReference type="CDD" id="cd09606">
    <property type="entry name" value="M3B_PepF"/>
    <property type="match status" value="1"/>
</dbReference>
<keyword evidence="1 6" id="KW-0645">Protease</keyword>
<reference evidence="8 9" key="1">
    <citation type="submission" date="2015-01" db="EMBL/GenBank/DDBJ databases">
        <title>Paenibacillus swuensis/DY6/whole genome sequencing.</title>
        <authorList>
            <person name="Kim M.K."/>
            <person name="Srinivasan S."/>
            <person name="Lee J.-J."/>
        </authorList>
    </citation>
    <scope>NUCLEOTIDE SEQUENCE [LARGE SCALE GENOMIC DNA]</scope>
    <source>
        <strain evidence="8 9">DY6</strain>
    </source>
</reference>
<sequence>MRFEEYEYKRVDFPAMEARFKALLEEFRAASSFDIQNDIMAQINTLRNELETMNQIAVVRHSVDTRDEFYKAEQEFVDETEPQYQGLVTDYYRALVESKYRTELEAKWGKQLFRIAEMSLNTYSPEIVDDLVKENKLASEYSKLMASLKVEFQGEERNLSQLIPFTESTDRETRRHASELRYSLIEGVEEQLDDLYDQLVKIRTQIARKLGFETFTELAYMRLNRSDYKADDVAAFRNQVLEYIVPVAQKLKDRQQARIGVDQLKYYDESYKAPTGNAKPKGDPEWIVDRGSRMYAEMSPETDDFFTYMRENALLDLVAKQGKQGGGYCTYFSSYKSPYIFSNFNGTSGDIDVLTHEVGHAFQVYSSRDYEVPEYAFPTYEACEIHSMSMEFLAWPWMKLFFEEDTDKYKFIHLSGALEFIPYGVAVDEFQHEVYARPEMTPAERKQTWRDIERKYLPHRTYEDNAYLERGGFWQKQPHIYRSPFYYIDYTLAQLCAFQFWKRSVETPEQAWEDYLRLCKEGGSKPFTELVRVAGLISPFEDGCVASVIDTIEQWLDSVDDSKL</sequence>
<keyword evidence="5 6" id="KW-0482">Metalloprotease</keyword>
<dbReference type="Pfam" id="PF01432">
    <property type="entry name" value="Peptidase_M3"/>
    <property type="match status" value="2"/>
</dbReference>
<gene>
    <name evidence="8" type="ORF">SY83_04175</name>
</gene>
<name>A0A172TF00_9BACL</name>
<dbReference type="Proteomes" id="UP000076927">
    <property type="component" value="Chromosome"/>
</dbReference>
<keyword evidence="9" id="KW-1185">Reference proteome</keyword>
<evidence type="ECO:0000256" key="2">
    <source>
        <dbReference type="ARBA" id="ARBA00022723"/>
    </source>
</evidence>
<proteinExistence type="inferred from homology"/>
<dbReference type="GO" id="GO:0004222">
    <property type="term" value="F:metalloendopeptidase activity"/>
    <property type="evidence" value="ECO:0007669"/>
    <property type="project" value="InterPro"/>
</dbReference>
<dbReference type="InterPro" id="IPR011976">
    <property type="entry name" value="Pept_M3B_oligopep-rel"/>
</dbReference>
<dbReference type="NCBIfam" id="TIGR02289">
    <property type="entry name" value="M3_not_pepF"/>
    <property type="match status" value="1"/>
</dbReference>
<organism evidence="8 9">
    <name type="scientific">Paenibacillus swuensis</name>
    <dbReference type="NCBI Taxonomy" id="1178515"/>
    <lineage>
        <taxon>Bacteria</taxon>
        <taxon>Bacillati</taxon>
        <taxon>Bacillota</taxon>
        <taxon>Bacilli</taxon>
        <taxon>Bacillales</taxon>
        <taxon>Paenibacillaceae</taxon>
        <taxon>Paenibacillus</taxon>
    </lineage>
</organism>
<dbReference type="GO" id="GO:0006508">
    <property type="term" value="P:proteolysis"/>
    <property type="evidence" value="ECO:0007669"/>
    <property type="project" value="UniProtKB-KW"/>
</dbReference>
<accession>A0A172TF00</accession>
<dbReference type="PATRIC" id="fig|1178515.4.peg.833"/>
<dbReference type="Gene3D" id="1.10.1370.30">
    <property type="match status" value="1"/>
</dbReference>
<dbReference type="EMBL" id="CP011388">
    <property type="protein sequence ID" value="ANE45629.1"/>
    <property type="molecule type" value="Genomic_DNA"/>
</dbReference>
<evidence type="ECO:0000256" key="5">
    <source>
        <dbReference type="ARBA" id="ARBA00023049"/>
    </source>
</evidence>